<evidence type="ECO:0000313" key="1">
    <source>
        <dbReference type="EMBL" id="ERE73542.1"/>
    </source>
</evidence>
<dbReference type="EMBL" id="KE677185">
    <property type="protein sequence ID" value="ERE73542.1"/>
    <property type="molecule type" value="Genomic_DNA"/>
</dbReference>
<organism evidence="1 2">
    <name type="scientific">Cricetulus griseus</name>
    <name type="common">Chinese hamster</name>
    <name type="synonym">Cricetulus barabensis griseus</name>
    <dbReference type="NCBI Taxonomy" id="10029"/>
    <lineage>
        <taxon>Eukaryota</taxon>
        <taxon>Metazoa</taxon>
        <taxon>Chordata</taxon>
        <taxon>Craniata</taxon>
        <taxon>Vertebrata</taxon>
        <taxon>Euteleostomi</taxon>
        <taxon>Mammalia</taxon>
        <taxon>Eutheria</taxon>
        <taxon>Euarchontoglires</taxon>
        <taxon>Glires</taxon>
        <taxon>Rodentia</taxon>
        <taxon>Myomorpha</taxon>
        <taxon>Muroidea</taxon>
        <taxon>Cricetidae</taxon>
        <taxon>Cricetinae</taxon>
        <taxon>Cricetulus</taxon>
    </lineage>
</organism>
<gene>
    <name evidence="1" type="ORF">H671_5g14143</name>
</gene>
<accession>A0A061HZE3</accession>
<evidence type="ECO:0000313" key="2">
    <source>
        <dbReference type="Proteomes" id="UP000030759"/>
    </source>
</evidence>
<proteinExistence type="predicted"/>
<reference evidence="2" key="1">
    <citation type="journal article" date="2013" name="Nat. Biotechnol.">
        <title>Chinese hamster genome sequenced from sorted chromosomes.</title>
        <authorList>
            <person name="Brinkrolf K."/>
            <person name="Rupp O."/>
            <person name="Laux H."/>
            <person name="Kollin F."/>
            <person name="Ernst W."/>
            <person name="Linke B."/>
            <person name="Kofler R."/>
            <person name="Romand S."/>
            <person name="Hesse F."/>
            <person name="Budach W.E."/>
            <person name="Galosy S."/>
            <person name="Muller D."/>
            <person name="Noll T."/>
            <person name="Wienberg J."/>
            <person name="Jostock T."/>
            <person name="Leonard M."/>
            <person name="Grillari J."/>
            <person name="Tauch A."/>
            <person name="Goesmann A."/>
            <person name="Helk B."/>
            <person name="Mott J.E."/>
            <person name="Puhler A."/>
            <person name="Borth N."/>
        </authorList>
    </citation>
    <scope>NUCLEOTIDE SEQUENCE [LARGE SCALE GENOMIC DNA]</scope>
    <source>
        <strain evidence="2">17A/GY</strain>
    </source>
</reference>
<name>A0A061HZE3_CRIGR</name>
<sequence>MEPEISPGLPGPVDGHRIATGTRLVTSCHRNQILSWQMEAANWALGCQSPAQNSDGEKADRCRIATGPRHLGNAFELGSWASRLMQKCTWGLACQSPLQNLDT</sequence>
<dbReference type="Proteomes" id="UP000030759">
    <property type="component" value="Unassembled WGS sequence"/>
</dbReference>
<protein>
    <submittedName>
        <fullName evidence="1">Aphrodisin-like protein</fullName>
    </submittedName>
</protein>
<dbReference type="AlphaFoldDB" id="A0A061HZE3"/>